<sequence>MRKRISHCGRLPLIFKQKIAKYFHEIDIEKELICKESLDFGTTHDFELWSDDEDDTQASIPLSKLLHHSSKRMFDPHRV</sequence>
<evidence type="ECO:0000313" key="1">
    <source>
        <dbReference type="EMBL" id="GBO14404.1"/>
    </source>
</evidence>
<dbReference type="Proteomes" id="UP000499080">
    <property type="component" value="Unassembled WGS sequence"/>
</dbReference>
<name>A0A4Y2UQQ0_ARAVE</name>
<protein>
    <submittedName>
        <fullName evidence="1">Uncharacterized protein</fullName>
    </submittedName>
</protein>
<organism evidence="1 2">
    <name type="scientific">Araneus ventricosus</name>
    <name type="common">Orbweaver spider</name>
    <name type="synonym">Epeira ventricosa</name>
    <dbReference type="NCBI Taxonomy" id="182803"/>
    <lineage>
        <taxon>Eukaryota</taxon>
        <taxon>Metazoa</taxon>
        <taxon>Ecdysozoa</taxon>
        <taxon>Arthropoda</taxon>
        <taxon>Chelicerata</taxon>
        <taxon>Arachnida</taxon>
        <taxon>Araneae</taxon>
        <taxon>Araneomorphae</taxon>
        <taxon>Entelegynae</taxon>
        <taxon>Araneoidea</taxon>
        <taxon>Araneidae</taxon>
        <taxon>Araneus</taxon>
    </lineage>
</organism>
<reference evidence="1 2" key="1">
    <citation type="journal article" date="2019" name="Sci. Rep.">
        <title>Orb-weaving spider Araneus ventricosus genome elucidates the spidroin gene catalogue.</title>
        <authorList>
            <person name="Kono N."/>
            <person name="Nakamura H."/>
            <person name="Ohtoshi R."/>
            <person name="Moran D.A.P."/>
            <person name="Shinohara A."/>
            <person name="Yoshida Y."/>
            <person name="Fujiwara M."/>
            <person name="Mori M."/>
            <person name="Tomita M."/>
            <person name="Arakawa K."/>
        </authorList>
    </citation>
    <scope>NUCLEOTIDE SEQUENCE [LARGE SCALE GENOMIC DNA]</scope>
</reference>
<proteinExistence type="predicted"/>
<dbReference type="AlphaFoldDB" id="A0A4Y2UQQ0"/>
<keyword evidence="2" id="KW-1185">Reference proteome</keyword>
<accession>A0A4Y2UQQ0</accession>
<evidence type="ECO:0000313" key="2">
    <source>
        <dbReference type="Proteomes" id="UP000499080"/>
    </source>
</evidence>
<dbReference type="EMBL" id="BGPR01038542">
    <property type="protein sequence ID" value="GBO14404.1"/>
    <property type="molecule type" value="Genomic_DNA"/>
</dbReference>
<gene>
    <name evidence="1" type="ORF">AVEN_149652_1</name>
</gene>
<comment type="caution">
    <text evidence="1">The sequence shown here is derived from an EMBL/GenBank/DDBJ whole genome shotgun (WGS) entry which is preliminary data.</text>
</comment>